<dbReference type="EMBL" id="CP019082">
    <property type="protein sequence ID" value="APW59094.1"/>
    <property type="molecule type" value="Genomic_DNA"/>
</dbReference>
<dbReference type="GO" id="GO:0046872">
    <property type="term" value="F:metal ion binding"/>
    <property type="evidence" value="ECO:0007669"/>
    <property type="project" value="UniProtKB-KW"/>
</dbReference>
<dbReference type="InterPro" id="IPR036909">
    <property type="entry name" value="Cyt_c-like_dom_sf"/>
</dbReference>
<dbReference type="Pfam" id="PF07583">
    <property type="entry name" value="PSCyt2"/>
    <property type="match status" value="1"/>
</dbReference>
<keyword evidence="3 4" id="KW-0408">Iron</keyword>
<feature type="chain" id="PRO_5012369095" description="Cytochrome c domain-containing protein" evidence="6">
    <location>
        <begin position="20"/>
        <end position="734"/>
    </location>
</feature>
<keyword evidence="2 4" id="KW-0479">Metal-binding</keyword>
<evidence type="ECO:0000256" key="6">
    <source>
        <dbReference type="SAM" id="SignalP"/>
    </source>
</evidence>
<reference evidence="9" key="1">
    <citation type="submission" date="2016-12" db="EMBL/GenBank/DDBJ databases">
        <title>Comparative genomics of four Isosphaeraceae planctomycetes: a common pool of plasmids and glycoside hydrolase genes.</title>
        <authorList>
            <person name="Ivanova A."/>
        </authorList>
    </citation>
    <scope>NUCLEOTIDE SEQUENCE [LARGE SCALE GENOMIC DNA]</scope>
    <source>
        <strain evidence="9">PX4</strain>
    </source>
</reference>
<organism evidence="8 9">
    <name type="scientific">Paludisphaera borealis</name>
    <dbReference type="NCBI Taxonomy" id="1387353"/>
    <lineage>
        <taxon>Bacteria</taxon>
        <taxon>Pseudomonadati</taxon>
        <taxon>Planctomycetota</taxon>
        <taxon>Planctomycetia</taxon>
        <taxon>Isosphaerales</taxon>
        <taxon>Isosphaeraceae</taxon>
        <taxon>Paludisphaera</taxon>
    </lineage>
</organism>
<sequence>MPRLLFLATVFLLAPGWSAPLQEVDADEVEFFERKIRPVLVEHCYACHSVESSTRKKLRGGLKLDSREGLLRGGDGGPAVEPGKPDESLLIAALRHDDDLRMPPKGKLPDEVVADFVAWVQRGAADPRSEPSSPARDVEKAPPAGRDHWAYQPPVDAPPPPVRDASWPVGAIDQFLLARLEAAGLRPAVEADRATLIRRLSFDLTGLPPTPEEIDSFIHDPAPVAYERLVDRLLGSPHFGERWGRHWLDVARFGESLTLRGLVLKEAWRYRDYVINAFNADLPFDQFLREQIAGDLLPAADLESQRRRRIAVTFLLLGNTNLEEQDKAQLEMDFVDEQIDVIGKAILAQTIACARCHDHKFDPIPTADYYALAGILHNAKALKHDNVSKWIEAPLPTSPEREAAVASRGDMAMSLVESSVITEGRILVRGSVHSPGSPVRRGWLRAASRGGPPSLPSDQSGRRELADWLASADNPLTARVIANRAWHWLFGAGLVRTTDNFGTTGEAPSHPELLDWLAIRFVEDGWSIKSLVRRIVLSRTYRLASVDASNGRAIDPENRLLGRANRRRLDAECLRDAMLSASGRLRHEMGGRSFPPDLAADYGFLSRDSRRGVYEPVFRNALPALFTVFDFADPSMVVGRRDASIVAPQALFLMNNPFVLEQARHAARRLLAEPAADASDRLGTAYLRVLGRAPTESERRITLDFLARSSAEDDEEAWSHVVHALFESADFRSL</sequence>
<evidence type="ECO:0000256" key="4">
    <source>
        <dbReference type="PROSITE-ProRule" id="PRU00433"/>
    </source>
</evidence>
<dbReference type="PANTHER" id="PTHR35889:SF3">
    <property type="entry name" value="F-BOX DOMAIN-CONTAINING PROTEIN"/>
    <property type="match status" value="1"/>
</dbReference>
<dbReference type="PANTHER" id="PTHR35889">
    <property type="entry name" value="CYCLOINULO-OLIGOSACCHARIDE FRUCTANOTRANSFERASE-RELATED"/>
    <property type="match status" value="1"/>
</dbReference>
<dbReference type="GO" id="GO:0020037">
    <property type="term" value="F:heme binding"/>
    <property type="evidence" value="ECO:0007669"/>
    <property type="project" value="InterPro"/>
</dbReference>
<feature type="region of interest" description="Disordered" evidence="5">
    <location>
        <begin position="443"/>
        <end position="462"/>
    </location>
</feature>
<evidence type="ECO:0000259" key="7">
    <source>
        <dbReference type="PROSITE" id="PS51007"/>
    </source>
</evidence>
<keyword evidence="1 4" id="KW-0349">Heme</keyword>
<evidence type="ECO:0000256" key="1">
    <source>
        <dbReference type="ARBA" id="ARBA00022617"/>
    </source>
</evidence>
<dbReference type="Pfam" id="PF07635">
    <property type="entry name" value="PSCyt1"/>
    <property type="match status" value="1"/>
</dbReference>
<keyword evidence="9" id="KW-1185">Reference proteome</keyword>
<dbReference type="InterPro" id="IPR011429">
    <property type="entry name" value="Cyt_c_Planctomycete-type"/>
</dbReference>
<feature type="domain" description="Cytochrome c" evidence="7">
    <location>
        <begin position="22"/>
        <end position="124"/>
    </location>
</feature>
<evidence type="ECO:0000256" key="3">
    <source>
        <dbReference type="ARBA" id="ARBA00023004"/>
    </source>
</evidence>
<feature type="signal peptide" evidence="6">
    <location>
        <begin position="1"/>
        <end position="19"/>
    </location>
</feature>
<dbReference type="Pfam" id="PF07587">
    <property type="entry name" value="PSD1"/>
    <property type="match status" value="1"/>
</dbReference>
<dbReference type="KEGG" id="pbor:BSF38_00508"/>
<dbReference type="SUPFAM" id="SSF46626">
    <property type="entry name" value="Cytochrome c"/>
    <property type="match status" value="1"/>
</dbReference>
<keyword evidence="6" id="KW-0732">Signal</keyword>
<feature type="region of interest" description="Disordered" evidence="5">
    <location>
        <begin position="124"/>
        <end position="164"/>
    </location>
</feature>
<accession>A0A1U7CJI5</accession>
<dbReference type="PROSITE" id="PS51007">
    <property type="entry name" value="CYTC"/>
    <property type="match status" value="1"/>
</dbReference>
<dbReference type="STRING" id="1387353.BSF38_00508"/>
<feature type="compositionally biased region" description="Basic and acidic residues" evidence="5">
    <location>
        <begin position="136"/>
        <end position="149"/>
    </location>
</feature>
<dbReference type="GO" id="GO:0009055">
    <property type="term" value="F:electron transfer activity"/>
    <property type="evidence" value="ECO:0007669"/>
    <property type="project" value="InterPro"/>
</dbReference>
<dbReference type="Proteomes" id="UP000186309">
    <property type="component" value="Chromosome"/>
</dbReference>
<evidence type="ECO:0000256" key="2">
    <source>
        <dbReference type="ARBA" id="ARBA00022723"/>
    </source>
</evidence>
<dbReference type="InterPro" id="IPR022655">
    <property type="entry name" value="DUF1553"/>
</dbReference>
<gene>
    <name evidence="8" type="ORF">BSF38_00508</name>
</gene>
<dbReference type="AlphaFoldDB" id="A0A1U7CJI5"/>
<proteinExistence type="predicted"/>
<dbReference type="InterPro" id="IPR009056">
    <property type="entry name" value="Cyt_c-like_dom"/>
</dbReference>
<evidence type="ECO:0000256" key="5">
    <source>
        <dbReference type="SAM" id="MobiDB-lite"/>
    </source>
</evidence>
<evidence type="ECO:0000313" key="8">
    <source>
        <dbReference type="EMBL" id="APW59094.1"/>
    </source>
</evidence>
<dbReference type="OrthoDB" id="127107at2"/>
<dbReference type="InterPro" id="IPR011444">
    <property type="entry name" value="DUF1549"/>
</dbReference>
<name>A0A1U7CJI5_9BACT</name>
<dbReference type="RefSeq" id="WP_076343317.1">
    <property type="nucleotide sequence ID" value="NZ_CP019082.1"/>
</dbReference>
<evidence type="ECO:0000313" key="9">
    <source>
        <dbReference type="Proteomes" id="UP000186309"/>
    </source>
</evidence>
<protein>
    <recommendedName>
        <fullName evidence="7">Cytochrome c domain-containing protein</fullName>
    </recommendedName>
</protein>